<proteinExistence type="predicted"/>
<evidence type="ECO:0000256" key="1">
    <source>
        <dbReference type="SAM" id="Phobius"/>
    </source>
</evidence>
<name>A0A2R4NCY8_KLEPN</name>
<accession>A0A2R4NCY8</accession>
<keyword evidence="1" id="KW-1133">Transmembrane helix</keyword>
<evidence type="ECO:0000313" key="2">
    <source>
        <dbReference type="EMBL" id="AVX34016.1"/>
    </source>
</evidence>
<protein>
    <submittedName>
        <fullName evidence="2">Uncharacterized protein</fullName>
    </submittedName>
</protein>
<feature type="transmembrane region" description="Helical" evidence="1">
    <location>
        <begin position="21"/>
        <end position="40"/>
    </location>
</feature>
<dbReference type="AlphaFoldDB" id="A0A2R4NCY8"/>
<geneLocation type="plasmid" evidence="2">
    <name>p160070-catA</name>
</geneLocation>
<reference evidence="2" key="1">
    <citation type="submission" date="2017-10" db="EMBL/GenBank/DDBJ databases">
        <title>Klebsiella pneumoniae strain F160070 plasmid p160070-catA, complete sequence.</title>
        <authorList>
            <person name="Zhang D."/>
            <person name="Zhao Y."/>
            <person name="An H."/>
            <person name="Feng J."/>
            <person name="Zhan Z."/>
            <person name="Yin Z."/>
            <person name="Zhou D."/>
        </authorList>
    </citation>
    <scope>NUCLEOTIDE SEQUENCE</scope>
    <source>
        <strain evidence="2">F160070</strain>
        <plasmid evidence="2">p160070-catA</plasmid>
    </source>
</reference>
<sequence>MATFRRHEKHILSSLHPYVSGLIPAVCLLSLLLPAVMSLFNP</sequence>
<dbReference type="EMBL" id="MG288676">
    <property type="protein sequence ID" value="AVX34016.1"/>
    <property type="molecule type" value="Genomic_DNA"/>
</dbReference>
<keyword evidence="1" id="KW-0472">Membrane</keyword>
<keyword evidence="2" id="KW-0614">Plasmid</keyword>
<keyword evidence="1" id="KW-0812">Transmembrane</keyword>
<organism evidence="2">
    <name type="scientific">Klebsiella pneumoniae</name>
    <dbReference type="NCBI Taxonomy" id="573"/>
    <lineage>
        <taxon>Bacteria</taxon>
        <taxon>Pseudomonadati</taxon>
        <taxon>Pseudomonadota</taxon>
        <taxon>Gammaproteobacteria</taxon>
        <taxon>Enterobacterales</taxon>
        <taxon>Enterobacteriaceae</taxon>
        <taxon>Klebsiella/Raoultella group</taxon>
        <taxon>Klebsiella</taxon>
        <taxon>Klebsiella pneumoniae complex</taxon>
    </lineage>
</organism>